<comment type="caution">
    <text evidence="1">The sequence shown here is derived from an EMBL/GenBank/DDBJ whole genome shotgun (WGS) entry which is preliminary data.</text>
</comment>
<protein>
    <submittedName>
        <fullName evidence="1">Uncharacterized protein</fullName>
    </submittedName>
</protein>
<evidence type="ECO:0000313" key="1">
    <source>
        <dbReference type="EMBL" id="KAH7996879.1"/>
    </source>
</evidence>
<dbReference type="Proteomes" id="UP000827872">
    <property type="component" value="Linkage Group LG15"/>
</dbReference>
<gene>
    <name evidence="1" type="ORF">K3G42_011748</name>
</gene>
<organism evidence="1 2">
    <name type="scientific">Sphaerodactylus townsendi</name>
    <dbReference type="NCBI Taxonomy" id="933632"/>
    <lineage>
        <taxon>Eukaryota</taxon>
        <taxon>Metazoa</taxon>
        <taxon>Chordata</taxon>
        <taxon>Craniata</taxon>
        <taxon>Vertebrata</taxon>
        <taxon>Euteleostomi</taxon>
        <taxon>Lepidosauria</taxon>
        <taxon>Squamata</taxon>
        <taxon>Bifurcata</taxon>
        <taxon>Gekkota</taxon>
        <taxon>Sphaerodactylidae</taxon>
        <taxon>Sphaerodactylus</taxon>
    </lineage>
</organism>
<evidence type="ECO:0000313" key="2">
    <source>
        <dbReference type="Proteomes" id="UP000827872"/>
    </source>
</evidence>
<sequence length="111" mass="12315">MPGFSPRRGDSWDTNRIESGVPLQWPHRTSFPITSKAADPEGPRRSGTPSRRGRLSLPQFGLSSGFPGAEPPPEKVEVAVRVGRGWDGGRQDRFQPPQESQRLPGNSWQRV</sequence>
<accession>A0ACB8EV94</accession>
<dbReference type="EMBL" id="CM037628">
    <property type="protein sequence ID" value="KAH7996879.1"/>
    <property type="molecule type" value="Genomic_DNA"/>
</dbReference>
<name>A0ACB8EV94_9SAUR</name>
<keyword evidence="2" id="KW-1185">Reference proteome</keyword>
<reference evidence="1" key="1">
    <citation type="submission" date="2021-08" db="EMBL/GenBank/DDBJ databases">
        <title>The first chromosome-level gecko genome reveals the dynamic sex chromosomes of Neotropical dwarf geckos (Sphaerodactylidae: Sphaerodactylus).</title>
        <authorList>
            <person name="Pinto B.J."/>
            <person name="Keating S.E."/>
            <person name="Gamble T."/>
        </authorList>
    </citation>
    <scope>NUCLEOTIDE SEQUENCE</scope>
    <source>
        <strain evidence="1">TG3544</strain>
    </source>
</reference>
<proteinExistence type="predicted"/>